<accession>A0A4R8I7F3</accession>
<comment type="caution">
    <text evidence="4">The sequence shown here is derived from an EMBL/GenBank/DDBJ whole genome shotgun (WGS) entry which is preliminary data.</text>
</comment>
<dbReference type="RefSeq" id="WP_133945012.1">
    <property type="nucleotide sequence ID" value="NZ_SOEO01000002.1"/>
</dbReference>
<dbReference type="GO" id="GO:0005975">
    <property type="term" value="P:carbohydrate metabolic process"/>
    <property type="evidence" value="ECO:0007669"/>
    <property type="project" value="UniProtKB-ARBA"/>
</dbReference>
<sequence>MTRFLFSLATVFLSISISAQQQKISFETSEGYNLGTLIGQKEWTVKTDNVPNNNFKVVTGKATDGNNSVEVTSTNDYTENMTYLFKKIPEYNRLSVSADVKLEKLESSEYYMLSLYYNNNGNYSWAGGFNFLISGNFYADNDLNFQALGTWIPGKWYNLKIEIDHVTEKNIKYYLDNQLVHTSPLSSKVVRANDLNFEFDNDGSGFIVDNIIIKDMDYLEANDVAKTEINVFPNPSSDFINVKSNELIKSIKIYDIKGSLIKSANNTEKTLKIDISSLLKGNYIISIETKSGIETKKFIKN</sequence>
<evidence type="ECO:0000256" key="1">
    <source>
        <dbReference type="ARBA" id="ARBA00022729"/>
    </source>
</evidence>
<evidence type="ECO:0000313" key="4">
    <source>
        <dbReference type="EMBL" id="TDX84852.1"/>
    </source>
</evidence>
<dbReference type="Pfam" id="PF18962">
    <property type="entry name" value="Por_Secre_tail"/>
    <property type="match status" value="1"/>
</dbReference>
<dbReference type="GO" id="GO:0004553">
    <property type="term" value="F:hydrolase activity, hydrolyzing O-glycosyl compounds"/>
    <property type="evidence" value="ECO:0007669"/>
    <property type="project" value="UniProtKB-ARBA"/>
</dbReference>
<feature type="domain" description="Secretion system C-terminal sorting" evidence="3">
    <location>
        <begin position="231"/>
        <end position="299"/>
    </location>
</feature>
<keyword evidence="5" id="KW-1185">Reference proteome</keyword>
<dbReference type="InterPro" id="IPR013320">
    <property type="entry name" value="ConA-like_dom_sf"/>
</dbReference>
<protein>
    <submittedName>
        <fullName evidence="4">Putative secreted protein (Por secretion system target)</fullName>
    </submittedName>
</protein>
<keyword evidence="1 2" id="KW-0732">Signal</keyword>
<reference evidence="4 5" key="1">
    <citation type="submission" date="2019-03" db="EMBL/GenBank/DDBJ databases">
        <title>Genomic Encyclopedia of Type Strains, Phase III (KMG-III): the genomes of soil and plant-associated and newly described type strains.</title>
        <authorList>
            <person name="Whitman W."/>
        </authorList>
    </citation>
    <scope>NUCLEOTIDE SEQUENCE [LARGE SCALE GENOMIC DNA]</scope>
    <source>
        <strain evidence="4 5">CGMCC 1.12802</strain>
    </source>
</reference>
<name>A0A4R8I7F3_9FLAO</name>
<evidence type="ECO:0000313" key="5">
    <source>
        <dbReference type="Proteomes" id="UP000295313"/>
    </source>
</evidence>
<dbReference type="Proteomes" id="UP000295313">
    <property type="component" value="Unassembled WGS sequence"/>
</dbReference>
<dbReference type="OrthoDB" id="1352671at2"/>
<feature type="signal peptide" evidence="2">
    <location>
        <begin position="1"/>
        <end position="19"/>
    </location>
</feature>
<feature type="chain" id="PRO_5020872302" evidence="2">
    <location>
        <begin position="20"/>
        <end position="301"/>
    </location>
</feature>
<evidence type="ECO:0000259" key="3">
    <source>
        <dbReference type="Pfam" id="PF18962"/>
    </source>
</evidence>
<organism evidence="4 5">
    <name type="scientific">Epilithonimonas xixisoli</name>
    <dbReference type="NCBI Taxonomy" id="1476462"/>
    <lineage>
        <taxon>Bacteria</taxon>
        <taxon>Pseudomonadati</taxon>
        <taxon>Bacteroidota</taxon>
        <taxon>Flavobacteriia</taxon>
        <taxon>Flavobacteriales</taxon>
        <taxon>Weeksellaceae</taxon>
        <taxon>Chryseobacterium group</taxon>
        <taxon>Epilithonimonas</taxon>
    </lineage>
</organism>
<dbReference type="EMBL" id="SOEO01000002">
    <property type="protein sequence ID" value="TDX84852.1"/>
    <property type="molecule type" value="Genomic_DNA"/>
</dbReference>
<dbReference type="SUPFAM" id="SSF49899">
    <property type="entry name" value="Concanavalin A-like lectins/glucanases"/>
    <property type="match status" value="1"/>
</dbReference>
<dbReference type="Gene3D" id="2.60.120.200">
    <property type="match status" value="1"/>
</dbReference>
<dbReference type="AlphaFoldDB" id="A0A4R8I7F3"/>
<gene>
    <name evidence="4" type="ORF">B0I22_2490</name>
</gene>
<proteinExistence type="predicted"/>
<dbReference type="NCBIfam" id="TIGR04183">
    <property type="entry name" value="Por_Secre_tail"/>
    <property type="match status" value="1"/>
</dbReference>
<dbReference type="InterPro" id="IPR026444">
    <property type="entry name" value="Secre_tail"/>
</dbReference>
<evidence type="ECO:0000256" key="2">
    <source>
        <dbReference type="SAM" id="SignalP"/>
    </source>
</evidence>